<protein>
    <recommendedName>
        <fullName evidence="4">Capsular polysaccharide biosynthesis protein</fullName>
    </recommendedName>
</protein>
<organism evidence="2 3">
    <name type="scientific">Blastococcus jejuensis</name>
    <dbReference type="NCBI Taxonomy" id="351224"/>
    <lineage>
        <taxon>Bacteria</taxon>
        <taxon>Bacillati</taxon>
        <taxon>Actinomycetota</taxon>
        <taxon>Actinomycetes</taxon>
        <taxon>Geodermatophilales</taxon>
        <taxon>Geodermatophilaceae</taxon>
        <taxon>Blastococcus</taxon>
    </lineage>
</organism>
<evidence type="ECO:0008006" key="4">
    <source>
        <dbReference type="Google" id="ProtNLM"/>
    </source>
</evidence>
<gene>
    <name evidence="2" type="ORF">GCM10010531_38690</name>
</gene>
<feature type="transmembrane region" description="Helical" evidence="1">
    <location>
        <begin position="187"/>
        <end position="207"/>
    </location>
</feature>
<dbReference type="EMBL" id="BAAAVV010000013">
    <property type="protein sequence ID" value="GAA3180812.1"/>
    <property type="molecule type" value="Genomic_DNA"/>
</dbReference>
<sequence length="346" mass="34922">MKLNLSRRAAAVLVVGLALAGAGGGYALEHSRGEQFEASTDVLVRFWSVESFLLTGQSSTVSSADVADAATLAGSRDVLDRAADDLGDGRDGAALAGAVVVTPSSSSNAVSITATATDAATAEATSEAVAAAMIDALEDRITTSSAGLGGEDGEFQALIEQRARVLTRGVQPLVALATGDAQQTSPAYATVAAFGIVGLAAGALLVIGARFARPGIEEPRVAQRIVERPAVGFGDGGSPEAARLVRRLLDDRPRGSVLIVPVDADAEKAAQTFAEWARKRSADGSEASRVVAATDPAGVVLSPRPAAGQVAAVVLVAPRGTARRALADAATLLAPWQAVDAVVVPA</sequence>
<keyword evidence="1" id="KW-0472">Membrane</keyword>
<proteinExistence type="predicted"/>
<comment type="caution">
    <text evidence="2">The sequence shown here is derived from an EMBL/GenBank/DDBJ whole genome shotgun (WGS) entry which is preliminary data.</text>
</comment>
<evidence type="ECO:0000313" key="2">
    <source>
        <dbReference type="EMBL" id="GAA3180812.1"/>
    </source>
</evidence>
<evidence type="ECO:0000313" key="3">
    <source>
        <dbReference type="Proteomes" id="UP001499924"/>
    </source>
</evidence>
<keyword evidence="1" id="KW-0812">Transmembrane</keyword>
<name>A0ABP6PM53_9ACTN</name>
<accession>A0ABP6PM53</accession>
<dbReference type="Proteomes" id="UP001499924">
    <property type="component" value="Unassembled WGS sequence"/>
</dbReference>
<keyword evidence="3" id="KW-1185">Reference proteome</keyword>
<keyword evidence="1" id="KW-1133">Transmembrane helix</keyword>
<dbReference type="RefSeq" id="WP_344690693.1">
    <property type="nucleotide sequence ID" value="NZ_BAAAVV010000013.1"/>
</dbReference>
<reference evidence="3" key="1">
    <citation type="journal article" date="2019" name="Int. J. Syst. Evol. Microbiol.">
        <title>The Global Catalogue of Microorganisms (GCM) 10K type strain sequencing project: providing services to taxonomists for standard genome sequencing and annotation.</title>
        <authorList>
            <consortium name="The Broad Institute Genomics Platform"/>
            <consortium name="The Broad Institute Genome Sequencing Center for Infectious Disease"/>
            <person name="Wu L."/>
            <person name="Ma J."/>
        </authorList>
    </citation>
    <scope>NUCLEOTIDE SEQUENCE [LARGE SCALE GENOMIC DNA]</scope>
    <source>
        <strain evidence="3">JCM 15614</strain>
    </source>
</reference>
<evidence type="ECO:0000256" key="1">
    <source>
        <dbReference type="SAM" id="Phobius"/>
    </source>
</evidence>